<dbReference type="Pfam" id="PF24729">
    <property type="entry name" value="Acb2_Tad1_hairpin"/>
    <property type="match status" value="1"/>
</dbReference>
<dbReference type="InterPro" id="IPR013762">
    <property type="entry name" value="Integrase-like_cat_sf"/>
</dbReference>
<reference evidence="5 6" key="1">
    <citation type="submission" date="2024-02" db="EMBL/GenBank/DDBJ databases">
        <authorList>
            <person name="Chen Y."/>
            <person name="Shah S."/>
            <person name="Dougan E. K."/>
            <person name="Thang M."/>
            <person name="Chan C."/>
        </authorList>
    </citation>
    <scope>NUCLEOTIDE SEQUENCE [LARGE SCALE GENOMIC DNA]</scope>
</reference>
<feature type="region of interest" description="Disordered" evidence="3">
    <location>
        <begin position="1"/>
        <end position="22"/>
    </location>
</feature>
<dbReference type="EMBL" id="CAXAMM010016710">
    <property type="protein sequence ID" value="CAK9039700.1"/>
    <property type="molecule type" value="Genomic_DNA"/>
</dbReference>
<keyword evidence="1" id="KW-0547">Nucleotide-binding</keyword>
<evidence type="ECO:0000256" key="2">
    <source>
        <dbReference type="ARBA" id="ARBA00023172"/>
    </source>
</evidence>
<keyword evidence="6" id="KW-1185">Reference proteome</keyword>
<protein>
    <recommendedName>
        <fullName evidence="4">Acb2/Tad1 hairpin domain-containing protein</fullName>
    </recommendedName>
</protein>
<evidence type="ECO:0000313" key="5">
    <source>
        <dbReference type="EMBL" id="CAK9039700.1"/>
    </source>
</evidence>
<organism evidence="5 6">
    <name type="scientific">Durusdinium trenchii</name>
    <dbReference type="NCBI Taxonomy" id="1381693"/>
    <lineage>
        <taxon>Eukaryota</taxon>
        <taxon>Sar</taxon>
        <taxon>Alveolata</taxon>
        <taxon>Dinophyceae</taxon>
        <taxon>Suessiales</taxon>
        <taxon>Symbiodiniaceae</taxon>
        <taxon>Durusdinium</taxon>
    </lineage>
</organism>
<accession>A0ABP0LKM5</accession>
<gene>
    <name evidence="5" type="ORF">SCF082_LOCUS23209</name>
</gene>
<dbReference type="Proteomes" id="UP001642464">
    <property type="component" value="Unassembled WGS sequence"/>
</dbReference>
<evidence type="ECO:0000256" key="3">
    <source>
        <dbReference type="SAM" id="MobiDB-lite"/>
    </source>
</evidence>
<dbReference type="InterPro" id="IPR011010">
    <property type="entry name" value="DNA_brk_join_enz"/>
</dbReference>
<dbReference type="Gene3D" id="1.10.443.10">
    <property type="entry name" value="Intergrase catalytic core"/>
    <property type="match status" value="1"/>
</dbReference>
<sequence length="334" mass="38475">MGRWEPIGRKPNRARGTKQKERQVLNRWERYTRPEGWPSHQHWPGPSLAFLETVGPAYFEQVYRRMEEDLAHPTVASTRAHLRTMLNHAHRVGAILKRPLPARMERRDPRTRIYTPEEVARILPALETFPQLQVAFWLALHIGARPVDLFCLRWSDFIKDARGRRLVEFESRKTGKLQAVPISVETWKMVQSLPANPCGYLFVPFASPDSDDPEKSYPARTRNGIMKQLLSSVGVVDVAKPWQVLMTLYVPKHSDTRDVVNRFTFHPPHGDQVRRFECLREQARGLAFLILQGTPPSREQSLALTKLEEVVMWANAAIARNEPAASLIEENQSR</sequence>
<feature type="domain" description="Acb2/Tad1 hairpin" evidence="4">
    <location>
        <begin position="258"/>
        <end position="319"/>
    </location>
</feature>
<evidence type="ECO:0000256" key="1">
    <source>
        <dbReference type="ARBA" id="ARBA00022741"/>
    </source>
</evidence>
<proteinExistence type="predicted"/>
<keyword evidence="2" id="KW-0233">DNA recombination</keyword>
<dbReference type="SUPFAM" id="SSF56349">
    <property type="entry name" value="DNA breaking-rejoining enzymes"/>
    <property type="match status" value="1"/>
</dbReference>
<comment type="caution">
    <text evidence="5">The sequence shown here is derived from an EMBL/GenBank/DDBJ whole genome shotgun (WGS) entry which is preliminary data.</text>
</comment>
<name>A0ABP0LKM5_9DINO</name>
<evidence type="ECO:0000313" key="6">
    <source>
        <dbReference type="Proteomes" id="UP001642464"/>
    </source>
</evidence>
<evidence type="ECO:0000259" key="4">
    <source>
        <dbReference type="Pfam" id="PF24729"/>
    </source>
</evidence>
<dbReference type="InterPro" id="IPR056098">
    <property type="entry name" value="Acb2/Tad1_hairpin"/>
</dbReference>